<evidence type="ECO:0000313" key="7">
    <source>
        <dbReference type="Proteomes" id="UP000183371"/>
    </source>
</evidence>
<keyword evidence="2" id="KW-0964">Secreted</keyword>
<dbReference type="Proteomes" id="UP000183371">
    <property type="component" value="Unassembled WGS sequence"/>
</dbReference>
<sequence length="759" mass="83919">MTSFRYTFRLTTAVCASLAVLTIQPYHAVAQDITAAYEAPFQGPRATHNSSGVFQKSVAIQVPAFRGLEPRLSFSYSSAGTRVSTAESALGAGWQLGGLSKISRKAKRNGLPRFDSADEFLLDGQRLVPCPQENKKAGCAAGGSHTTWTQSYLRIKKNAENWQVTRHDGTVLTYKPLSAWATYDASKDVEKKLAESYRWLLASKADTHGNTVSYTYDCSAFPTCLIDEITYQASSVVFNWEDRPDPLSYATGLKLGKLSKRLQSVVVKADDSVLRAYKLSYDQSPATKKSLISGIQEFGSDATLAEGAVSGGTKLPQHTFSYSGQTPQISEAGHQKYNKNSSGYAHRVFNHNDDKQLEAIVREKKSKFNCSFAKSDHLNDLDLTNHKHSCYTDNYFEAYSLRTSIGRKHELYLFYMEYYYDIFLPQYYDLIPSLDPTYYGTRVGDFDGDGLDDTLGKKGVLKTIDGHRMIYTTHSKGKFTKSTTEDWAGDDNDYIVGEFNGDGLADLFEVKSNKITVKRSNGEDGFVNLFAKSGSYGSKVAVGDLNGDGITDFLTYHGGTKFKAHYTVGNTLETSSDITLSGYSDTSDTALQIADINGDGRGDIIASRWKKNSSTSTYFRLYLNEGNGSFSYLAGSGSHTINGSATAYVGDMDRDGIAEIIERESNALNVYGDKRYYLVTDLPDVMISATDPSGVEQTISYSLYKGEVDNWFPYPRRIVSSVTTNDGRGSLSTTHYSYSGGKWDYERSLFLGFEKIITT</sequence>
<evidence type="ECO:0000256" key="5">
    <source>
        <dbReference type="SAM" id="SignalP"/>
    </source>
</evidence>
<dbReference type="PANTHER" id="PTHR46580">
    <property type="entry name" value="SENSOR KINASE-RELATED"/>
    <property type="match status" value="1"/>
</dbReference>
<dbReference type="GO" id="GO:0005576">
    <property type="term" value="C:extracellular region"/>
    <property type="evidence" value="ECO:0007669"/>
    <property type="project" value="UniProtKB-SubCell"/>
</dbReference>
<feature type="non-terminal residue" evidence="6">
    <location>
        <position position="759"/>
    </location>
</feature>
<evidence type="ECO:0000256" key="2">
    <source>
        <dbReference type="ARBA" id="ARBA00022525"/>
    </source>
</evidence>
<feature type="signal peptide" evidence="5">
    <location>
        <begin position="1"/>
        <end position="30"/>
    </location>
</feature>
<dbReference type="AlphaFoldDB" id="A0A1I7DYC9"/>
<dbReference type="InterPro" id="IPR003284">
    <property type="entry name" value="Sal_SpvB"/>
</dbReference>
<feature type="chain" id="PRO_5010249680" evidence="5">
    <location>
        <begin position="31"/>
        <end position="759"/>
    </location>
</feature>
<dbReference type="Gene3D" id="2.130.10.130">
    <property type="entry name" value="Integrin alpha, N-terminal"/>
    <property type="match status" value="2"/>
</dbReference>
<keyword evidence="3 5" id="KW-0732">Signal</keyword>
<keyword evidence="7" id="KW-1185">Reference proteome</keyword>
<dbReference type="Pfam" id="PF03534">
    <property type="entry name" value="SpvB"/>
    <property type="match status" value="1"/>
</dbReference>
<gene>
    <name evidence="6" type="ORF">SAMN05444141_1131</name>
</gene>
<reference evidence="7" key="1">
    <citation type="submission" date="2016-10" db="EMBL/GenBank/DDBJ databases">
        <authorList>
            <person name="Varghese N."/>
            <person name="Submissions S."/>
        </authorList>
    </citation>
    <scope>NUCLEOTIDE SEQUENCE [LARGE SCALE GENOMIC DNA]</scope>
    <source>
        <strain evidence="7">DSM 17465</strain>
    </source>
</reference>
<dbReference type="RefSeq" id="WP_083417511.1">
    <property type="nucleotide sequence ID" value="NZ_FPBD01000013.1"/>
</dbReference>
<dbReference type="GO" id="GO:0005737">
    <property type="term" value="C:cytoplasm"/>
    <property type="evidence" value="ECO:0007669"/>
    <property type="project" value="InterPro"/>
</dbReference>
<keyword evidence="4" id="KW-0843">Virulence</keyword>
<evidence type="ECO:0000256" key="1">
    <source>
        <dbReference type="ARBA" id="ARBA00004613"/>
    </source>
</evidence>
<dbReference type="SUPFAM" id="SSF69318">
    <property type="entry name" value="Integrin alpha N-terminal domain"/>
    <property type="match status" value="1"/>
</dbReference>
<dbReference type="EMBL" id="FPBD01000013">
    <property type="protein sequence ID" value="SFU16688.1"/>
    <property type="molecule type" value="Genomic_DNA"/>
</dbReference>
<evidence type="ECO:0000256" key="4">
    <source>
        <dbReference type="ARBA" id="ARBA00023026"/>
    </source>
</evidence>
<organism evidence="6 7">
    <name type="scientific">Pseudovibrio denitrificans</name>
    <dbReference type="NCBI Taxonomy" id="258256"/>
    <lineage>
        <taxon>Bacteria</taxon>
        <taxon>Pseudomonadati</taxon>
        <taxon>Pseudomonadota</taxon>
        <taxon>Alphaproteobacteria</taxon>
        <taxon>Hyphomicrobiales</taxon>
        <taxon>Stappiaceae</taxon>
        <taxon>Pseudovibrio</taxon>
    </lineage>
</organism>
<dbReference type="PANTHER" id="PTHR46580:SF4">
    <property type="entry name" value="ATP_GTP-BINDING PROTEIN"/>
    <property type="match status" value="1"/>
</dbReference>
<dbReference type="Pfam" id="PF13517">
    <property type="entry name" value="FG-GAP_3"/>
    <property type="match status" value="2"/>
</dbReference>
<name>A0A1I7DYC9_9HYPH</name>
<evidence type="ECO:0000256" key="3">
    <source>
        <dbReference type="ARBA" id="ARBA00022729"/>
    </source>
</evidence>
<dbReference type="InterPro" id="IPR013517">
    <property type="entry name" value="FG-GAP"/>
</dbReference>
<protein>
    <submittedName>
        <fullName evidence="6">Repeat domain-containing protein</fullName>
    </submittedName>
</protein>
<proteinExistence type="predicted"/>
<accession>A0A1I7DYC9</accession>
<dbReference type="InterPro" id="IPR028994">
    <property type="entry name" value="Integrin_alpha_N"/>
</dbReference>
<comment type="subcellular location">
    <subcellularLocation>
        <location evidence="1">Secreted</location>
    </subcellularLocation>
</comment>
<evidence type="ECO:0000313" key="6">
    <source>
        <dbReference type="EMBL" id="SFU16688.1"/>
    </source>
</evidence>